<dbReference type="EMBL" id="OX597815">
    <property type="protein sequence ID" value="CAI9717046.1"/>
    <property type="molecule type" value="Genomic_DNA"/>
</dbReference>
<organism evidence="1 2">
    <name type="scientific">Octopus vulgaris</name>
    <name type="common">Common octopus</name>
    <dbReference type="NCBI Taxonomy" id="6645"/>
    <lineage>
        <taxon>Eukaryota</taxon>
        <taxon>Metazoa</taxon>
        <taxon>Spiralia</taxon>
        <taxon>Lophotrochozoa</taxon>
        <taxon>Mollusca</taxon>
        <taxon>Cephalopoda</taxon>
        <taxon>Coleoidea</taxon>
        <taxon>Octopodiformes</taxon>
        <taxon>Octopoda</taxon>
        <taxon>Incirrata</taxon>
        <taxon>Octopodidae</taxon>
        <taxon>Octopus</taxon>
    </lineage>
</organism>
<proteinExistence type="predicted"/>
<dbReference type="AlphaFoldDB" id="A0AA36AJ20"/>
<keyword evidence="2" id="KW-1185">Reference proteome</keyword>
<protein>
    <submittedName>
        <fullName evidence="1">Uncharacterized protein</fullName>
    </submittedName>
</protein>
<gene>
    <name evidence="1" type="ORF">OCTVUL_1B023814</name>
</gene>
<evidence type="ECO:0000313" key="1">
    <source>
        <dbReference type="EMBL" id="CAI9717046.1"/>
    </source>
</evidence>
<reference evidence="1" key="1">
    <citation type="submission" date="2023-08" db="EMBL/GenBank/DDBJ databases">
        <authorList>
            <person name="Alioto T."/>
            <person name="Alioto T."/>
            <person name="Gomez Garrido J."/>
        </authorList>
    </citation>
    <scope>NUCLEOTIDE SEQUENCE</scope>
</reference>
<sequence>MEAALLFSYRVLQMVTWDTRRNHLVLVAGRVFSRGLHGPDIKCSGANVTEKYEQIKTDAPKLDVNTDEEIAIFIDQHQACVIPREEESYLRQVVFSLQKHVNSATCRRGGSCRFHFPHYPSSETVIARQPDVDDFMVAMLNDRADIFKNVSDVMEDKNVPEVTSFEDFLKKADVNPQEYPGVVKLVKSEKQVVLKRQPSER</sequence>
<name>A0AA36AJ20_OCTVU</name>
<evidence type="ECO:0000313" key="2">
    <source>
        <dbReference type="Proteomes" id="UP001162480"/>
    </source>
</evidence>
<accession>A0AA36AJ20</accession>
<dbReference type="Proteomes" id="UP001162480">
    <property type="component" value="Chromosome 2"/>
</dbReference>